<feature type="compositionally biased region" description="Basic and acidic residues" evidence="4">
    <location>
        <begin position="380"/>
        <end position="393"/>
    </location>
</feature>
<dbReference type="InterPro" id="IPR037647">
    <property type="entry name" value="HIRIP3"/>
</dbReference>
<feature type="compositionally biased region" description="Basic and acidic residues" evidence="4">
    <location>
        <begin position="402"/>
        <end position="435"/>
    </location>
</feature>
<feature type="compositionally biased region" description="Basic residues" evidence="4">
    <location>
        <begin position="142"/>
        <end position="152"/>
    </location>
</feature>
<evidence type="ECO:0000259" key="5">
    <source>
        <dbReference type="SMART" id="SM01082"/>
    </source>
</evidence>
<feature type="domain" description="Histone chaperone" evidence="5">
    <location>
        <begin position="511"/>
        <end position="547"/>
    </location>
</feature>
<feature type="compositionally biased region" description="Basic and acidic residues" evidence="4">
    <location>
        <begin position="357"/>
        <end position="368"/>
    </location>
</feature>
<evidence type="ECO:0000256" key="4">
    <source>
        <dbReference type="SAM" id="MobiDB-lite"/>
    </source>
</evidence>
<sequence length="588" mass="65378">MAGDEGREMRIFTRGLFERSPDLSVLSQSVVRSKFLAHTGRSALSPQERQILKKIVEEELLRMQEEEASDDEPLIRKVQKRARRDSDEDKVPPGKRQKPTDDNESEEDSGIEQRDIKRVSGSSPEAPVSKKVPETAAVKVDGHKRRIKTTPKRGKETINERSEEADDGKVTAWKQKKGSDSSSEIKESSRPQDDDSDSEVEMVKPKQKEATKKESACAGEDRSKKAKAVKKPLENETDSDGEERGHKKKGGKERTAPRTEGKPQVKVKRAQGKGHKEEESAGKRASKKTTKKDSDSEESAASSKDSDGEEEEHSGKTKTPREDSDSEEESAASKKDSESDEEESAKKRAPKNNNDTAGEKRPPTKKMDDESDQSTDSDEEKSKPVANKSKETGGKGGMKKTAPKESDSDKERTKKKAEGKDGGDSDSSEKSELETKGNSNKKQSASKEEHPSIVRLKKYILTCGARKNYKKLFQDCRSVKSMVEVLKKELEDLGVKGKPSLEKCRVVRLKREEAAELAELDTSNIIATAGRPRRRTTWNPYQTSPKHESSPYHKTVGTDSEGEEGPPRKKRPMDWSSLRGIISDGDSD</sequence>
<evidence type="ECO:0000256" key="2">
    <source>
        <dbReference type="ARBA" id="ARBA00023186"/>
    </source>
</evidence>
<dbReference type="EMBL" id="WNTK01001014">
    <property type="protein sequence ID" value="KAG9468172.1"/>
    <property type="molecule type" value="Genomic_DNA"/>
</dbReference>
<evidence type="ECO:0000256" key="1">
    <source>
        <dbReference type="ARBA" id="ARBA00004123"/>
    </source>
</evidence>
<feature type="compositionally biased region" description="Acidic residues" evidence="4">
    <location>
        <begin position="369"/>
        <end position="379"/>
    </location>
</feature>
<feature type="compositionally biased region" description="Basic and acidic residues" evidence="4">
    <location>
        <begin position="201"/>
        <end position="223"/>
    </location>
</feature>
<dbReference type="Proteomes" id="UP000770717">
    <property type="component" value="Unassembled WGS sequence"/>
</dbReference>
<comment type="subcellular location">
    <subcellularLocation>
        <location evidence="1">Nucleus</location>
    </subcellularLocation>
</comment>
<dbReference type="GO" id="GO:0005634">
    <property type="term" value="C:nucleus"/>
    <property type="evidence" value="ECO:0007669"/>
    <property type="project" value="UniProtKB-SubCell"/>
</dbReference>
<dbReference type="OrthoDB" id="552755at2759"/>
<proteinExistence type="predicted"/>
<feature type="compositionally biased region" description="Basic and acidic residues" evidence="4">
    <location>
        <begin position="313"/>
        <end position="323"/>
    </location>
</feature>
<dbReference type="AlphaFoldDB" id="A0A8J6JR30"/>
<feature type="region of interest" description="Disordered" evidence="4">
    <location>
        <begin position="64"/>
        <end position="454"/>
    </location>
</feature>
<keyword evidence="2" id="KW-0143">Chaperone</keyword>
<dbReference type="PANTHER" id="PTHR15410:SF2">
    <property type="entry name" value="HIRA-INTERACTING PROTEIN 3"/>
    <property type="match status" value="1"/>
</dbReference>
<keyword evidence="7" id="KW-1185">Reference proteome</keyword>
<protein>
    <recommendedName>
        <fullName evidence="5">Histone chaperone domain-containing protein</fullName>
    </recommendedName>
</protein>
<dbReference type="Pfam" id="PF09649">
    <property type="entry name" value="CHZ"/>
    <property type="match status" value="1"/>
</dbReference>
<evidence type="ECO:0000313" key="7">
    <source>
        <dbReference type="Proteomes" id="UP000770717"/>
    </source>
</evidence>
<feature type="compositionally biased region" description="Basic and acidic residues" evidence="4">
    <location>
        <begin position="252"/>
        <end position="263"/>
    </location>
</feature>
<feature type="compositionally biased region" description="Basic and acidic residues" evidence="4">
    <location>
        <begin position="153"/>
        <end position="162"/>
    </location>
</feature>
<keyword evidence="3" id="KW-0539">Nucleus</keyword>
<accession>A0A8J6JR30</accession>
<dbReference type="SMART" id="SM01082">
    <property type="entry name" value="CHZ"/>
    <property type="match status" value="1"/>
</dbReference>
<gene>
    <name evidence="6" type="ORF">GDO78_013607</name>
</gene>
<reference evidence="6" key="1">
    <citation type="thesis" date="2020" institute="ProQuest LLC" country="789 East Eisenhower Parkway, Ann Arbor, MI, USA">
        <title>Comparative Genomics and Chromosome Evolution.</title>
        <authorList>
            <person name="Mudd A.B."/>
        </authorList>
    </citation>
    <scope>NUCLEOTIDE SEQUENCE</scope>
    <source>
        <strain evidence="6">HN-11 Male</strain>
        <tissue evidence="6">Kidney and liver</tissue>
    </source>
</reference>
<evidence type="ECO:0000313" key="6">
    <source>
        <dbReference type="EMBL" id="KAG9468172.1"/>
    </source>
</evidence>
<dbReference type="InterPro" id="IPR019098">
    <property type="entry name" value="Histone_chaperone_domain_CHZ"/>
</dbReference>
<name>A0A8J6JR30_ELECQ</name>
<feature type="region of interest" description="Disordered" evidence="4">
    <location>
        <begin position="528"/>
        <end position="588"/>
    </location>
</feature>
<comment type="caution">
    <text evidence="6">The sequence shown here is derived from an EMBL/GenBank/DDBJ whole genome shotgun (WGS) entry which is preliminary data.</text>
</comment>
<evidence type="ECO:0000256" key="3">
    <source>
        <dbReference type="ARBA" id="ARBA00023242"/>
    </source>
</evidence>
<organism evidence="6 7">
    <name type="scientific">Eleutherodactylus coqui</name>
    <name type="common">Puerto Rican coqui</name>
    <dbReference type="NCBI Taxonomy" id="57060"/>
    <lineage>
        <taxon>Eukaryota</taxon>
        <taxon>Metazoa</taxon>
        <taxon>Chordata</taxon>
        <taxon>Craniata</taxon>
        <taxon>Vertebrata</taxon>
        <taxon>Euteleostomi</taxon>
        <taxon>Amphibia</taxon>
        <taxon>Batrachia</taxon>
        <taxon>Anura</taxon>
        <taxon>Neobatrachia</taxon>
        <taxon>Hyloidea</taxon>
        <taxon>Eleutherodactylidae</taxon>
        <taxon>Eleutherodactylinae</taxon>
        <taxon>Eleutherodactylus</taxon>
        <taxon>Eleutherodactylus</taxon>
    </lineage>
</organism>
<dbReference type="PANTHER" id="PTHR15410">
    <property type="entry name" value="HIRA-INTERACTING PROTEIN 3"/>
    <property type="match status" value="1"/>
</dbReference>
<feature type="compositionally biased region" description="Basic and acidic residues" evidence="4">
    <location>
        <begin position="177"/>
        <end position="193"/>
    </location>
</feature>